<gene>
    <name evidence="2" type="ORF">N0V93_002086</name>
</gene>
<reference evidence="2" key="1">
    <citation type="submission" date="2022-10" db="EMBL/GenBank/DDBJ databases">
        <title>Tapping the CABI collections for fungal endophytes: first genome assemblies for Collariella, Neodidymelliopsis, Ascochyta clinopodiicola, Didymella pomorum, Didymosphaeria variabile, Neocosmospora piperis and Neocucurbitaria cava.</title>
        <authorList>
            <person name="Hill R."/>
        </authorList>
    </citation>
    <scope>NUCLEOTIDE SEQUENCE</scope>
    <source>
        <strain evidence="2">IMI 355082</strain>
    </source>
</reference>
<dbReference type="InterPro" id="IPR004360">
    <property type="entry name" value="Glyas_Fos-R_dOase_dom"/>
</dbReference>
<name>A0A9W9D2T3_9PEZI</name>
<dbReference type="Pfam" id="PF00903">
    <property type="entry name" value="Glyoxalase"/>
    <property type="match status" value="1"/>
</dbReference>
<dbReference type="InterPro" id="IPR029068">
    <property type="entry name" value="Glyas_Bleomycin-R_OHBP_Dase"/>
</dbReference>
<protein>
    <recommendedName>
        <fullName evidence="1">VOC domain-containing protein</fullName>
    </recommendedName>
</protein>
<evidence type="ECO:0000259" key="1">
    <source>
        <dbReference type="PROSITE" id="PS51819"/>
    </source>
</evidence>
<dbReference type="PROSITE" id="PS51819">
    <property type="entry name" value="VOC"/>
    <property type="match status" value="1"/>
</dbReference>
<comment type="caution">
    <text evidence="2">The sequence shown here is derived from an EMBL/GenBank/DDBJ whole genome shotgun (WGS) entry which is preliminary data.</text>
</comment>
<sequence>MVAFYKTFFGGWASYENEHLAFLTYDNEHHRIAVANIPGTSPKSRTSAGLEHIAFSYDKLEDLLLAYRQRKSIGMLPIWCTNHGVTISIYYQDPDGNQLETQVDTFETSEEANAFMDSEEFAEIRLEGELKYKSEMELLHSAKSLR</sequence>
<evidence type="ECO:0000313" key="2">
    <source>
        <dbReference type="EMBL" id="KAJ4397849.1"/>
    </source>
</evidence>
<proteinExistence type="predicted"/>
<accession>A0A9W9D2T3</accession>
<dbReference type="SUPFAM" id="SSF54593">
    <property type="entry name" value="Glyoxalase/Bleomycin resistance protein/Dihydroxybiphenyl dioxygenase"/>
    <property type="match status" value="1"/>
</dbReference>
<organism evidence="2 3">
    <name type="scientific">Gnomoniopsis smithogilvyi</name>
    <dbReference type="NCBI Taxonomy" id="1191159"/>
    <lineage>
        <taxon>Eukaryota</taxon>
        <taxon>Fungi</taxon>
        <taxon>Dikarya</taxon>
        <taxon>Ascomycota</taxon>
        <taxon>Pezizomycotina</taxon>
        <taxon>Sordariomycetes</taxon>
        <taxon>Sordariomycetidae</taxon>
        <taxon>Diaporthales</taxon>
        <taxon>Gnomoniaceae</taxon>
        <taxon>Gnomoniopsis</taxon>
    </lineage>
</organism>
<dbReference type="InterPro" id="IPR037523">
    <property type="entry name" value="VOC_core"/>
</dbReference>
<feature type="domain" description="VOC" evidence="1">
    <location>
        <begin position="1"/>
        <end position="104"/>
    </location>
</feature>
<keyword evidence="3" id="KW-1185">Reference proteome</keyword>
<dbReference type="OrthoDB" id="5371818at2759"/>
<dbReference type="AlphaFoldDB" id="A0A9W9D2T3"/>
<evidence type="ECO:0000313" key="3">
    <source>
        <dbReference type="Proteomes" id="UP001140453"/>
    </source>
</evidence>
<dbReference type="EMBL" id="JAPEVB010000001">
    <property type="protein sequence ID" value="KAJ4397849.1"/>
    <property type="molecule type" value="Genomic_DNA"/>
</dbReference>
<dbReference type="Gene3D" id="3.10.180.10">
    <property type="entry name" value="2,3-Dihydroxybiphenyl 1,2-Dioxygenase, domain 1"/>
    <property type="match status" value="1"/>
</dbReference>
<dbReference type="Proteomes" id="UP001140453">
    <property type="component" value="Unassembled WGS sequence"/>
</dbReference>